<evidence type="ECO:0000313" key="5">
    <source>
        <dbReference type="WBParaSite" id="Pan_g7403.t1"/>
    </source>
</evidence>
<dbReference type="AlphaFoldDB" id="A0A7E4W7L6"/>
<proteinExistence type="predicted"/>
<reference evidence="4" key="1">
    <citation type="journal article" date="2013" name="Genetics">
        <title>The draft genome and transcriptome of Panagrellus redivivus are shaped by the harsh demands of a free-living lifestyle.</title>
        <authorList>
            <person name="Srinivasan J."/>
            <person name="Dillman A.R."/>
            <person name="Macchietto M.G."/>
            <person name="Heikkinen L."/>
            <person name="Lakso M."/>
            <person name="Fracchia K.M."/>
            <person name="Antoshechkin I."/>
            <person name="Mortazavi A."/>
            <person name="Wong G."/>
            <person name="Sternberg P.W."/>
        </authorList>
    </citation>
    <scope>NUCLEOTIDE SEQUENCE [LARGE SCALE GENOMIC DNA]</scope>
    <source>
        <strain evidence="4">MT8872</strain>
    </source>
</reference>
<dbReference type="PANTHER" id="PTHR19303">
    <property type="entry name" value="TRANSPOSON"/>
    <property type="match status" value="1"/>
</dbReference>
<dbReference type="SUPFAM" id="SSF48295">
    <property type="entry name" value="TrpR-like"/>
    <property type="match status" value="1"/>
</dbReference>
<evidence type="ECO:0000256" key="2">
    <source>
        <dbReference type="ARBA" id="ARBA00023125"/>
    </source>
</evidence>
<dbReference type="WBParaSite" id="Pan_g7403.t1">
    <property type="protein sequence ID" value="Pan_g7403.t1"/>
    <property type="gene ID" value="Pan_g7403"/>
</dbReference>
<feature type="domain" description="HTH CENPB-type" evidence="3">
    <location>
        <begin position="197"/>
        <end position="273"/>
    </location>
</feature>
<evidence type="ECO:0000313" key="4">
    <source>
        <dbReference type="Proteomes" id="UP000492821"/>
    </source>
</evidence>
<dbReference type="PANTHER" id="PTHR19303:SF73">
    <property type="entry name" value="PROTEIN PDC2"/>
    <property type="match status" value="1"/>
</dbReference>
<keyword evidence="2" id="KW-0238">DNA-binding</keyword>
<sequence length="446" mass="49810">MTEFAEPIEIISHPLRRPPSLMNSQFYAAAWPWLAPFYSAATLSPALYPHQYASPVPLSLDDYVQPLDLTLPSPLPIISEAPEVLPTPPPPQRSTVIQYSTTTLPTCSQPEISLEISHLDKKSPSIASSSAVSSSETSPNRMSYPREFKLMVIDYYYANGHNKYRTCKEFQITKSMLNGWLTKADKIRQSRPGALKSGRSGRKPQFPVIEKQLFEVYQDRIAQGEKVSNRWLRESARTLALKQCSSTELSGMCQFSERWLSNFKRRYGIGSGKPVASDSSTASGDDYSLRAVASDDEDNDDESCCSESEGSTSALMAQAVLHHEDGLLPIQVFYEKFPWLCRKSGTDVPENVSTSTASENPGTRGRRILLPTVEKRLYELVQMRDPTEKLTNKWLQEQARALASELAPEIGAACSEHWLHNFKKRYGLINSMPTNNSQKASPSVSS</sequence>
<dbReference type="GO" id="GO:0005634">
    <property type="term" value="C:nucleus"/>
    <property type="evidence" value="ECO:0007669"/>
    <property type="project" value="UniProtKB-SubCell"/>
</dbReference>
<name>A0A7E4W7L6_PANRE</name>
<organism evidence="4 5">
    <name type="scientific">Panagrellus redivivus</name>
    <name type="common">Microworm</name>
    <dbReference type="NCBI Taxonomy" id="6233"/>
    <lineage>
        <taxon>Eukaryota</taxon>
        <taxon>Metazoa</taxon>
        <taxon>Ecdysozoa</taxon>
        <taxon>Nematoda</taxon>
        <taxon>Chromadorea</taxon>
        <taxon>Rhabditida</taxon>
        <taxon>Tylenchina</taxon>
        <taxon>Panagrolaimomorpha</taxon>
        <taxon>Panagrolaimoidea</taxon>
        <taxon>Panagrolaimidae</taxon>
        <taxon>Panagrellus</taxon>
    </lineage>
</organism>
<dbReference type="Pfam" id="PF03221">
    <property type="entry name" value="HTH_Tnp_Tc5"/>
    <property type="match status" value="2"/>
</dbReference>
<dbReference type="InterPro" id="IPR006600">
    <property type="entry name" value="HTH_CenpB_DNA-bd_dom"/>
</dbReference>
<evidence type="ECO:0000256" key="1">
    <source>
        <dbReference type="ARBA" id="ARBA00004123"/>
    </source>
</evidence>
<dbReference type="GO" id="GO:0043565">
    <property type="term" value="F:sequence-specific DNA binding"/>
    <property type="evidence" value="ECO:0007669"/>
    <property type="project" value="InterPro"/>
</dbReference>
<dbReference type="Gene3D" id="1.10.10.60">
    <property type="entry name" value="Homeodomain-like"/>
    <property type="match status" value="3"/>
</dbReference>
<dbReference type="SMART" id="SM00674">
    <property type="entry name" value="CENPB"/>
    <property type="match status" value="2"/>
</dbReference>
<protein>
    <submittedName>
        <fullName evidence="5">HTH CENPB-type domain-containing protein</fullName>
    </submittedName>
</protein>
<dbReference type="SUPFAM" id="SSF46689">
    <property type="entry name" value="Homeodomain-like"/>
    <property type="match status" value="2"/>
</dbReference>
<dbReference type="InterPro" id="IPR050863">
    <property type="entry name" value="CenT-Element_Derived"/>
</dbReference>
<evidence type="ECO:0000259" key="3">
    <source>
        <dbReference type="PROSITE" id="PS51253"/>
    </source>
</evidence>
<dbReference type="InterPro" id="IPR009057">
    <property type="entry name" value="Homeodomain-like_sf"/>
</dbReference>
<dbReference type="Proteomes" id="UP000492821">
    <property type="component" value="Unassembled WGS sequence"/>
</dbReference>
<reference evidence="5" key="2">
    <citation type="submission" date="2020-10" db="UniProtKB">
        <authorList>
            <consortium name="WormBaseParasite"/>
        </authorList>
    </citation>
    <scope>IDENTIFICATION</scope>
</reference>
<dbReference type="PROSITE" id="PS51253">
    <property type="entry name" value="HTH_CENPB"/>
    <property type="match status" value="2"/>
</dbReference>
<feature type="domain" description="HTH CENPB-type" evidence="3">
    <location>
        <begin position="361"/>
        <end position="432"/>
    </location>
</feature>
<comment type="subcellular location">
    <subcellularLocation>
        <location evidence="1">Nucleus</location>
    </subcellularLocation>
</comment>
<accession>A0A7E4W7L6</accession>
<dbReference type="InterPro" id="IPR010921">
    <property type="entry name" value="Trp_repressor/repl_initiator"/>
</dbReference>
<keyword evidence="4" id="KW-1185">Reference proteome</keyword>